<comment type="similarity">
    <text evidence="1">Belongs to the peptidase C48 family.</text>
</comment>
<dbReference type="InterPro" id="IPR044613">
    <property type="entry name" value="Nep1/2-like"/>
</dbReference>
<dbReference type="PROSITE" id="PS50600">
    <property type="entry name" value="ULP_PROTEASE"/>
    <property type="match status" value="1"/>
</dbReference>
<dbReference type="PANTHER" id="PTHR46468">
    <property type="entry name" value="SENTRIN-SPECIFIC PROTEASE 8"/>
    <property type="match status" value="1"/>
</dbReference>
<organism evidence="6">
    <name type="scientific">Hirondellea gigas</name>
    <dbReference type="NCBI Taxonomy" id="1518452"/>
    <lineage>
        <taxon>Eukaryota</taxon>
        <taxon>Metazoa</taxon>
        <taxon>Ecdysozoa</taxon>
        <taxon>Arthropoda</taxon>
        <taxon>Crustacea</taxon>
        <taxon>Multicrustacea</taxon>
        <taxon>Malacostraca</taxon>
        <taxon>Eumalacostraca</taxon>
        <taxon>Peracarida</taxon>
        <taxon>Amphipoda</taxon>
        <taxon>Amphilochidea</taxon>
        <taxon>Lysianassida</taxon>
        <taxon>Lysianassidira</taxon>
        <taxon>Lysianassoidea</taxon>
        <taxon>Lysianassidae</taxon>
        <taxon>Hirondellea</taxon>
    </lineage>
</organism>
<sequence>MGERIVLSYHDSLLRESDLELLSGRNWLNDALIAFWLEYIQHTLFPDQARVLCISPEVTQLLKLGDRSELSIFLDPLEANHKDYILLPVNDNNSTVSSGGSHWSLLVFSRFDSKWYHYDSQRGSNYRDARVLVQRINRYLERDAVLVDATCTQQDNSYDCGAFVMLNAQHAAQAAAAGTALGTNCLPRYRAAEIRQTLADVVQQLKADS</sequence>
<dbReference type="GO" id="GO:0006508">
    <property type="term" value="P:proteolysis"/>
    <property type="evidence" value="ECO:0007669"/>
    <property type="project" value="UniProtKB-KW"/>
</dbReference>
<proteinExistence type="evidence at transcript level"/>
<dbReference type="GO" id="GO:0008234">
    <property type="term" value="F:cysteine-type peptidase activity"/>
    <property type="evidence" value="ECO:0007669"/>
    <property type="project" value="UniProtKB-KW"/>
</dbReference>
<dbReference type="AlphaFoldDB" id="A0A6A7FMZ5"/>
<dbReference type="GO" id="GO:0019784">
    <property type="term" value="F:deNEDDylase activity"/>
    <property type="evidence" value="ECO:0007669"/>
    <property type="project" value="InterPro"/>
</dbReference>
<dbReference type="SUPFAM" id="SSF54001">
    <property type="entry name" value="Cysteine proteinases"/>
    <property type="match status" value="1"/>
</dbReference>
<evidence type="ECO:0000256" key="1">
    <source>
        <dbReference type="ARBA" id="ARBA00005234"/>
    </source>
</evidence>
<feature type="domain" description="Ubiquitin-like protease family profile" evidence="5">
    <location>
        <begin position="12"/>
        <end position="171"/>
    </location>
</feature>
<dbReference type="GO" id="GO:0000338">
    <property type="term" value="P:protein deneddylation"/>
    <property type="evidence" value="ECO:0007669"/>
    <property type="project" value="TreeGrafter"/>
</dbReference>
<name>A0A6A7FMZ5_9CRUS</name>
<dbReference type="Pfam" id="PF02902">
    <property type="entry name" value="Peptidase_C48"/>
    <property type="match status" value="1"/>
</dbReference>
<keyword evidence="2 6" id="KW-0645">Protease</keyword>
<reference evidence="6" key="1">
    <citation type="submission" date="2017-11" db="EMBL/GenBank/DDBJ databases">
        <title>The sensing device of the deep-sea amphipod.</title>
        <authorList>
            <person name="Kobayashi H."/>
            <person name="Nagahama T."/>
            <person name="Arai W."/>
            <person name="Sasagawa Y."/>
            <person name="Umeda M."/>
            <person name="Hayashi T."/>
            <person name="Nikaido I."/>
            <person name="Watanabe H."/>
            <person name="Oguri K."/>
            <person name="Kitazato H."/>
            <person name="Fujioka K."/>
            <person name="Kido Y."/>
            <person name="Takami H."/>
        </authorList>
    </citation>
    <scope>NUCLEOTIDE SEQUENCE</scope>
    <source>
        <tissue evidence="6">Whole body</tissue>
    </source>
</reference>
<evidence type="ECO:0000256" key="2">
    <source>
        <dbReference type="ARBA" id="ARBA00022670"/>
    </source>
</evidence>
<evidence type="ECO:0000259" key="5">
    <source>
        <dbReference type="PROSITE" id="PS50600"/>
    </source>
</evidence>
<dbReference type="InterPro" id="IPR003653">
    <property type="entry name" value="Peptidase_C48_C"/>
</dbReference>
<accession>A0A6A7FMZ5</accession>
<dbReference type="EMBL" id="IACT01000002">
    <property type="protein sequence ID" value="LAC19462.1"/>
    <property type="molecule type" value="mRNA"/>
</dbReference>
<keyword evidence="4" id="KW-0788">Thiol protease</keyword>
<dbReference type="PANTHER" id="PTHR46468:SF1">
    <property type="entry name" value="SENTRIN-SPECIFIC PROTEASE 8"/>
    <property type="match status" value="1"/>
</dbReference>
<evidence type="ECO:0000313" key="6">
    <source>
        <dbReference type="EMBL" id="LAC19462.1"/>
    </source>
</evidence>
<protein>
    <submittedName>
        <fullName evidence="6">Sentrin-specific protease 8-like</fullName>
    </submittedName>
</protein>
<dbReference type="Gene3D" id="3.40.395.10">
    <property type="entry name" value="Adenoviral Proteinase, Chain A"/>
    <property type="match status" value="1"/>
</dbReference>
<keyword evidence="3" id="KW-0378">Hydrolase</keyword>
<evidence type="ECO:0000256" key="3">
    <source>
        <dbReference type="ARBA" id="ARBA00022801"/>
    </source>
</evidence>
<dbReference type="InterPro" id="IPR038765">
    <property type="entry name" value="Papain-like_cys_pep_sf"/>
</dbReference>
<evidence type="ECO:0000256" key="4">
    <source>
        <dbReference type="ARBA" id="ARBA00022807"/>
    </source>
</evidence>